<name>A0A8H9I4B7_9GAMM</name>
<feature type="domain" description="N-acetyltransferase" evidence="1">
    <location>
        <begin position="166"/>
        <end position="309"/>
    </location>
</feature>
<dbReference type="RefSeq" id="WP_189463655.1">
    <property type="nucleotide sequence ID" value="NZ_BMXN01000011.1"/>
</dbReference>
<dbReference type="PROSITE" id="PS51186">
    <property type="entry name" value="GNAT"/>
    <property type="match status" value="1"/>
</dbReference>
<proteinExistence type="predicted"/>
<evidence type="ECO:0000313" key="2">
    <source>
        <dbReference type="EMBL" id="GGW29321.1"/>
    </source>
</evidence>
<comment type="caution">
    <text evidence="2">The sequence shown here is derived from an EMBL/GenBank/DDBJ whole genome shotgun (WGS) entry which is preliminary data.</text>
</comment>
<accession>A0A8H9I4B7</accession>
<dbReference type="Pfam" id="PF00583">
    <property type="entry name" value="Acetyltransf_1"/>
    <property type="match status" value="1"/>
</dbReference>
<dbReference type="SUPFAM" id="SSF55729">
    <property type="entry name" value="Acyl-CoA N-acyltransferases (Nat)"/>
    <property type="match status" value="1"/>
</dbReference>
<evidence type="ECO:0000259" key="1">
    <source>
        <dbReference type="PROSITE" id="PS51186"/>
    </source>
</evidence>
<evidence type="ECO:0000313" key="3">
    <source>
        <dbReference type="Proteomes" id="UP000623776"/>
    </source>
</evidence>
<dbReference type="InterPro" id="IPR000182">
    <property type="entry name" value="GNAT_dom"/>
</dbReference>
<organism evidence="2 3">
    <name type="scientific">Vreelandella hamiltonii</name>
    <dbReference type="NCBI Taxonomy" id="502829"/>
    <lineage>
        <taxon>Bacteria</taxon>
        <taxon>Pseudomonadati</taxon>
        <taxon>Pseudomonadota</taxon>
        <taxon>Gammaproteobacteria</taxon>
        <taxon>Oceanospirillales</taxon>
        <taxon>Halomonadaceae</taxon>
        <taxon>Vreelandella</taxon>
    </lineage>
</organism>
<dbReference type="EMBL" id="BMXN01000011">
    <property type="protein sequence ID" value="GGW29321.1"/>
    <property type="molecule type" value="Genomic_DNA"/>
</dbReference>
<protein>
    <recommendedName>
        <fullName evidence="1">N-acetyltransferase domain-containing protein</fullName>
    </recommendedName>
</protein>
<dbReference type="Proteomes" id="UP000623776">
    <property type="component" value="Unassembled WGS sequence"/>
</dbReference>
<dbReference type="Gene3D" id="3.40.630.30">
    <property type="match status" value="1"/>
</dbReference>
<gene>
    <name evidence="2" type="ORF">GCM10007157_21860</name>
</gene>
<sequence>MFSTHPATSIMVCPAQQRREALLQLAAVHHPDQQAALQQALVKASTRPEGWSGLWVACQAGRVCAAAWVECQENRIAQLWLPKQNNQFVEPLLSQLHRWVATQGLVLCHVALDKTMASWEAPLLNLGMQRLATLDHLAWHCRPVSHVRGLPPLRPFDELTPAQQQALVEQVGEGSLDCPALRDVLPAQALLEGFYHQASSASEHWYYLQGEQGRHAGLLLLDASPGREHWSVQLMGLVPGWRGQGQGKALVQQAQAMVAQTGASQLALTVDRDNLPAQRAYRQAGMLPAGEHQLLGWCVLPATELNCRA</sequence>
<dbReference type="AlphaFoldDB" id="A0A8H9I4B7"/>
<keyword evidence="3" id="KW-1185">Reference proteome</keyword>
<reference evidence="3" key="1">
    <citation type="journal article" date="2019" name="Int. J. Syst. Evol. Microbiol.">
        <title>The Global Catalogue of Microorganisms (GCM) 10K type strain sequencing project: providing services to taxonomists for standard genome sequencing and annotation.</title>
        <authorList>
            <consortium name="The Broad Institute Genomics Platform"/>
            <consortium name="The Broad Institute Genome Sequencing Center for Infectious Disease"/>
            <person name="Wu L."/>
            <person name="Ma J."/>
        </authorList>
    </citation>
    <scope>NUCLEOTIDE SEQUENCE [LARGE SCALE GENOMIC DNA]</scope>
    <source>
        <strain evidence="3">KCTC 22154</strain>
    </source>
</reference>
<dbReference type="GO" id="GO:0016747">
    <property type="term" value="F:acyltransferase activity, transferring groups other than amino-acyl groups"/>
    <property type="evidence" value="ECO:0007669"/>
    <property type="project" value="InterPro"/>
</dbReference>
<dbReference type="CDD" id="cd04301">
    <property type="entry name" value="NAT_SF"/>
    <property type="match status" value="1"/>
</dbReference>
<dbReference type="InterPro" id="IPR016181">
    <property type="entry name" value="Acyl_CoA_acyltransferase"/>
</dbReference>